<dbReference type="HOGENOM" id="CLU_924541_0_0_1"/>
<dbReference type="PANTHER" id="PTHR46411:SF2">
    <property type="entry name" value="AAA+ ATPASE DOMAIN-CONTAINING PROTEIN"/>
    <property type="match status" value="1"/>
</dbReference>
<proteinExistence type="predicted"/>
<gene>
    <name evidence="2" type="ORF">CMQ_8137</name>
</gene>
<dbReference type="InParanoid" id="F0XKW2"/>
<organism evidence="3">
    <name type="scientific">Grosmannia clavigera (strain kw1407 / UAMH 11150)</name>
    <name type="common">Blue stain fungus</name>
    <name type="synonym">Graphiocladiella clavigera</name>
    <dbReference type="NCBI Taxonomy" id="655863"/>
    <lineage>
        <taxon>Eukaryota</taxon>
        <taxon>Fungi</taxon>
        <taxon>Dikarya</taxon>
        <taxon>Ascomycota</taxon>
        <taxon>Pezizomycotina</taxon>
        <taxon>Sordariomycetes</taxon>
        <taxon>Sordariomycetidae</taxon>
        <taxon>Ophiostomatales</taxon>
        <taxon>Ophiostomataceae</taxon>
        <taxon>Leptographium</taxon>
    </lineage>
</organism>
<dbReference type="Pfam" id="PF22942">
    <property type="entry name" value="DUF7025"/>
    <property type="match status" value="1"/>
</dbReference>
<dbReference type="eggNOG" id="KOG0742">
    <property type="taxonomic scope" value="Eukaryota"/>
</dbReference>
<accession>F0XKW2</accession>
<dbReference type="InterPro" id="IPR054289">
    <property type="entry name" value="DUF7025"/>
</dbReference>
<dbReference type="GeneID" id="25981759"/>
<dbReference type="PANTHER" id="PTHR46411">
    <property type="entry name" value="FAMILY ATPASE, PUTATIVE-RELATED"/>
    <property type="match status" value="1"/>
</dbReference>
<name>F0XKW2_GROCL</name>
<dbReference type="AlphaFoldDB" id="F0XKW2"/>
<reference evidence="2 3" key="1">
    <citation type="journal article" date="2011" name="Proc. Natl. Acad. Sci. U.S.A.">
        <title>Genome and transcriptome analyses of the mountain pine beetle-fungal symbiont Grosmannia clavigera, a lodgepole pine pathogen.</title>
        <authorList>
            <person name="DiGuistini S."/>
            <person name="Wang Y."/>
            <person name="Liao N.Y."/>
            <person name="Taylor G."/>
            <person name="Tanguay P."/>
            <person name="Feau N."/>
            <person name="Henrissat B."/>
            <person name="Chan S.K."/>
            <person name="Hesse-Orce U."/>
            <person name="Alamouti S.M."/>
            <person name="Tsui C.K.M."/>
            <person name="Docking R.T."/>
            <person name="Levasseur A."/>
            <person name="Haridas S."/>
            <person name="Robertson G."/>
            <person name="Birol I."/>
            <person name="Holt R.A."/>
            <person name="Marra M.A."/>
            <person name="Hamelin R.C."/>
            <person name="Hirst M."/>
            <person name="Jones S.J.M."/>
            <person name="Bohlmann J."/>
            <person name="Breuil C."/>
        </authorList>
    </citation>
    <scope>NUCLEOTIDE SEQUENCE [LARGE SCALE GENOMIC DNA]</scope>
    <source>
        <strain evidence="3">kw1407 / UAMH 11150</strain>
    </source>
</reference>
<evidence type="ECO:0000313" key="2">
    <source>
        <dbReference type="EMBL" id="EFX01671.1"/>
    </source>
</evidence>
<protein>
    <submittedName>
        <fullName evidence="2">Aaa family ATPase</fullName>
    </submittedName>
</protein>
<keyword evidence="3" id="KW-1185">Reference proteome</keyword>
<dbReference type="RefSeq" id="XP_014171153.1">
    <property type="nucleotide sequence ID" value="XM_014315678.1"/>
</dbReference>
<evidence type="ECO:0000313" key="3">
    <source>
        <dbReference type="Proteomes" id="UP000007796"/>
    </source>
</evidence>
<evidence type="ECO:0000259" key="1">
    <source>
        <dbReference type="Pfam" id="PF22942"/>
    </source>
</evidence>
<dbReference type="EMBL" id="GL629788">
    <property type="protein sequence ID" value="EFX01671.1"/>
    <property type="molecule type" value="Genomic_DNA"/>
</dbReference>
<feature type="domain" description="DUF7025" evidence="1">
    <location>
        <begin position="181"/>
        <end position="257"/>
    </location>
</feature>
<dbReference type="OrthoDB" id="10042665at2759"/>
<sequence>MESPRDEDQFDWTFPLPLQPVNPTNLEGAGTVCETKRFDSFYNANGDRVELPAGERYRATGAQAYHSALSVTTYWNRQQEFETTVLEVRSRHMKAALRAVVPAYSSYNITARHISISGEPWCLFHYRQELLDYGAQLVHQGYDVEAAHVQHLISYMWTTFANEILAFYTVEFATGFDPSLEHKYLWMVFRPGDILYIRERGSCAFLLKELSLRASWILSGYCIDYDGKSYGFRSFSAIISRYDGIRPLKKLEVVQLNWLSEEERQIIKEKLVTRGQRFVGIHGQQCLSYNEYSDESTGGRV</sequence>
<dbReference type="Proteomes" id="UP000007796">
    <property type="component" value="Unassembled WGS sequence"/>
</dbReference>